<feature type="domain" description="Protein kinase" evidence="5">
    <location>
        <begin position="334"/>
        <end position="609"/>
    </location>
</feature>
<keyword evidence="1" id="KW-0808">Transferase</keyword>
<dbReference type="Gene3D" id="1.10.510.10">
    <property type="entry name" value="Transferase(Phosphotransferase) domain 1"/>
    <property type="match status" value="3"/>
</dbReference>
<dbReference type="Proteomes" id="UP001470230">
    <property type="component" value="Unassembled WGS sequence"/>
</dbReference>
<proteinExistence type="predicted"/>
<protein>
    <recommendedName>
        <fullName evidence="5">Protein kinase domain-containing protein</fullName>
    </recommendedName>
</protein>
<dbReference type="InterPro" id="IPR000719">
    <property type="entry name" value="Prot_kinase_dom"/>
</dbReference>
<comment type="caution">
    <text evidence="6">The sequence shown here is derived from an EMBL/GenBank/DDBJ whole genome shotgun (WGS) entry which is preliminary data.</text>
</comment>
<accession>A0ABR2K9S0</accession>
<dbReference type="InterPro" id="IPR008271">
    <property type="entry name" value="Ser/Thr_kinase_AS"/>
</dbReference>
<keyword evidence="1" id="KW-0723">Serine/threonine-protein kinase</keyword>
<keyword evidence="3 4" id="KW-0067">ATP-binding</keyword>
<dbReference type="PROSITE" id="PS00107">
    <property type="entry name" value="PROTEIN_KINASE_ATP"/>
    <property type="match status" value="2"/>
</dbReference>
<dbReference type="EMBL" id="JAPFFF010000006">
    <property type="protein sequence ID" value="KAK8887864.1"/>
    <property type="molecule type" value="Genomic_DNA"/>
</dbReference>
<evidence type="ECO:0000313" key="7">
    <source>
        <dbReference type="Proteomes" id="UP001470230"/>
    </source>
</evidence>
<dbReference type="PRINTS" id="PR00109">
    <property type="entry name" value="TYRKINASE"/>
</dbReference>
<dbReference type="PROSITE" id="PS00108">
    <property type="entry name" value="PROTEIN_KINASE_ST"/>
    <property type="match status" value="2"/>
</dbReference>
<keyword evidence="1" id="KW-0418">Kinase</keyword>
<gene>
    <name evidence="6" type="ORF">M9Y10_038923</name>
</gene>
<evidence type="ECO:0000313" key="6">
    <source>
        <dbReference type="EMBL" id="KAK8887864.1"/>
    </source>
</evidence>
<reference evidence="6 7" key="1">
    <citation type="submission" date="2024-04" db="EMBL/GenBank/DDBJ databases">
        <title>Tritrichomonas musculus Genome.</title>
        <authorList>
            <person name="Alves-Ferreira E."/>
            <person name="Grigg M."/>
            <person name="Lorenzi H."/>
            <person name="Galac M."/>
        </authorList>
    </citation>
    <scope>NUCLEOTIDE SEQUENCE [LARGE SCALE GENOMIC DNA]</scope>
    <source>
        <strain evidence="6 7">EAF2021</strain>
    </source>
</reference>
<dbReference type="Pfam" id="PF00069">
    <property type="entry name" value="Pkinase"/>
    <property type="match status" value="3"/>
</dbReference>
<sequence>MLNYHFTDINNFRKLSLIGRGATSTVFKVQEKSTGKFFAVKILKNSDQSENFSNFDQGQFINEAFIYFTLNFPSITKLYGVCSFDFEGDPHPVMILEYCSKGNLGDLIKNDQEGNTPVKWNNTKKLINIYGIASAVAYLHSNKILYRDLKPENILQDENYYPKLTDFGLSKPFLKSDEEHTAGVGTLMYMAPEIFDETKYSTPIDVYSFSMIVYQLLTNKPIKFSLKGLMTGKRPDLPNSIPKCYKELITKCWDQDPEKRPTFAQIVESLKTNREFITEFGVDEKEYYSYIKNISGEIPYPSQITTENEYQEEEDIEDDKPLDIDVKTLDLSKLEKIKIIGEGFFGVVYEVLDKDSKSIYAAKISKSEIYDCIKKDNETINLIREVKILSKVNHPAIMKFIGFSPVNFKSTPKPVIITELLKNGTLSDIIELERNGLSCPGWDDTKKLINIYGIASSLKYLHSQDILHRDLKPSNVLVDQFLFPKLADFGLSKDLKDCSESLERLKETGLLGTPIYISPEIYETSRYTKAGDVYAFGLIVYEIMTSEVPNIGKEKYQIMFNIIKGIRPSFKYEIPASYKKLIEDCWKQDPNQRPTFSEIVYDLQNDPGFITDLVVESEYLDYIDMIEENKQNMTLKSIEVHHNKSNLKDFENITKNNGFINLDRLEKKEKIFKNEFWKYYKIVEKATKEVYFGKISSMTIQTFSKEEIENIKKEVEILSTLNHPTLLKFIGYSPTNFLKEQKPVVITEKFLKQTLEDIIELKRKDITFLQWNDTKILINIFGIASAMSYLHSKGVIHHDLKPSNIFVDENLYPKIGEFGQFTKLQMQRSMTSQSTSKMRNDPNYSAPEVLNSEDATKASDVYSFAMIVFEILAKEKPFKELNNINQIFFEVVTKSRRPVMPFDEVPQCYIELIESCWSQDPNDRPSFNQIVEVLKSDSRFLNENVNKEEFFNYVESLDSFTGNKNAVKIKEEGQKIEELEQDELEKVKED</sequence>
<dbReference type="SMART" id="SM00220">
    <property type="entry name" value="S_TKc"/>
    <property type="match status" value="3"/>
</dbReference>
<evidence type="ECO:0000256" key="4">
    <source>
        <dbReference type="PROSITE-ProRule" id="PRU10141"/>
    </source>
</evidence>
<keyword evidence="2 4" id="KW-0547">Nucleotide-binding</keyword>
<organism evidence="6 7">
    <name type="scientific">Tritrichomonas musculus</name>
    <dbReference type="NCBI Taxonomy" id="1915356"/>
    <lineage>
        <taxon>Eukaryota</taxon>
        <taxon>Metamonada</taxon>
        <taxon>Parabasalia</taxon>
        <taxon>Tritrichomonadida</taxon>
        <taxon>Tritrichomonadidae</taxon>
        <taxon>Tritrichomonas</taxon>
    </lineage>
</organism>
<dbReference type="SUPFAM" id="SSF56112">
    <property type="entry name" value="Protein kinase-like (PK-like)"/>
    <property type="match status" value="3"/>
</dbReference>
<feature type="domain" description="Protein kinase" evidence="5">
    <location>
        <begin position="12"/>
        <end position="277"/>
    </location>
</feature>
<dbReference type="InterPro" id="IPR011009">
    <property type="entry name" value="Kinase-like_dom_sf"/>
</dbReference>
<evidence type="ECO:0000256" key="3">
    <source>
        <dbReference type="ARBA" id="ARBA00022840"/>
    </source>
</evidence>
<feature type="binding site" evidence="4">
    <location>
        <position position="41"/>
    </location>
    <ligand>
        <name>ATP</name>
        <dbReference type="ChEBI" id="CHEBI:30616"/>
    </ligand>
</feature>
<evidence type="ECO:0000256" key="1">
    <source>
        <dbReference type="ARBA" id="ARBA00022527"/>
    </source>
</evidence>
<dbReference type="InterPro" id="IPR017441">
    <property type="entry name" value="Protein_kinase_ATP_BS"/>
</dbReference>
<name>A0ABR2K9S0_9EUKA</name>
<dbReference type="InterPro" id="IPR001245">
    <property type="entry name" value="Ser-Thr/Tyr_kinase_cat_dom"/>
</dbReference>
<feature type="domain" description="Protein kinase" evidence="5">
    <location>
        <begin position="665"/>
        <end position="941"/>
    </location>
</feature>
<dbReference type="PANTHER" id="PTHR44329">
    <property type="entry name" value="SERINE/THREONINE-PROTEIN KINASE TNNI3K-RELATED"/>
    <property type="match status" value="1"/>
</dbReference>
<evidence type="ECO:0000259" key="5">
    <source>
        <dbReference type="PROSITE" id="PS50011"/>
    </source>
</evidence>
<evidence type="ECO:0000256" key="2">
    <source>
        <dbReference type="ARBA" id="ARBA00022741"/>
    </source>
</evidence>
<feature type="binding site" evidence="4">
    <location>
        <position position="363"/>
    </location>
    <ligand>
        <name>ATP</name>
        <dbReference type="ChEBI" id="CHEBI:30616"/>
    </ligand>
</feature>
<dbReference type="PROSITE" id="PS50011">
    <property type="entry name" value="PROTEIN_KINASE_DOM"/>
    <property type="match status" value="3"/>
</dbReference>
<dbReference type="InterPro" id="IPR051681">
    <property type="entry name" value="Ser/Thr_Kinases-Pseudokinases"/>
</dbReference>
<keyword evidence="7" id="KW-1185">Reference proteome</keyword>